<feature type="non-terminal residue" evidence="2">
    <location>
        <position position="1"/>
    </location>
</feature>
<name>A0AAD7ZM05_DIPPU</name>
<organism evidence="2 3">
    <name type="scientific">Diploptera punctata</name>
    <name type="common">Pacific beetle cockroach</name>
    <dbReference type="NCBI Taxonomy" id="6984"/>
    <lineage>
        <taxon>Eukaryota</taxon>
        <taxon>Metazoa</taxon>
        <taxon>Ecdysozoa</taxon>
        <taxon>Arthropoda</taxon>
        <taxon>Hexapoda</taxon>
        <taxon>Insecta</taxon>
        <taxon>Pterygota</taxon>
        <taxon>Neoptera</taxon>
        <taxon>Polyneoptera</taxon>
        <taxon>Dictyoptera</taxon>
        <taxon>Blattodea</taxon>
        <taxon>Blaberoidea</taxon>
        <taxon>Blaberidae</taxon>
        <taxon>Diplopterinae</taxon>
        <taxon>Diploptera</taxon>
    </lineage>
</organism>
<dbReference type="Proteomes" id="UP001233999">
    <property type="component" value="Unassembled WGS sequence"/>
</dbReference>
<accession>A0AAD7ZM05</accession>
<evidence type="ECO:0000256" key="1">
    <source>
        <dbReference type="SAM" id="MobiDB-lite"/>
    </source>
</evidence>
<protein>
    <submittedName>
        <fullName evidence="2">Uncharacterized protein</fullName>
    </submittedName>
</protein>
<dbReference type="AlphaFoldDB" id="A0AAD7ZM05"/>
<evidence type="ECO:0000313" key="3">
    <source>
        <dbReference type="Proteomes" id="UP001233999"/>
    </source>
</evidence>
<proteinExistence type="predicted"/>
<feature type="region of interest" description="Disordered" evidence="1">
    <location>
        <begin position="122"/>
        <end position="148"/>
    </location>
</feature>
<reference evidence="2" key="2">
    <citation type="submission" date="2023-05" db="EMBL/GenBank/DDBJ databases">
        <authorList>
            <person name="Fouks B."/>
        </authorList>
    </citation>
    <scope>NUCLEOTIDE SEQUENCE</scope>
    <source>
        <strain evidence="2">Stay&amp;Tobe</strain>
        <tissue evidence="2">Testes</tissue>
    </source>
</reference>
<reference evidence="2" key="1">
    <citation type="journal article" date="2023" name="IScience">
        <title>Live-bearing cockroach genome reveals convergent evolutionary mechanisms linked to viviparity in insects and beyond.</title>
        <authorList>
            <person name="Fouks B."/>
            <person name="Harrison M.C."/>
            <person name="Mikhailova A.A."/>
            <person name="Marchal E."/>
            <person name="English S."/>
            <person name="Carruthers M."/>
            <person name="Jennings E.C."/>
            <person name="Chiamaka E.L."/>
            <person name="Frigard R.A."/>
            <person name="Pippel M."/>
            <person name="Attardo G.M."/>
            <person name="Benoit J.B."/>
            <person name="Bornberg-Bauer E."/>
            <person name="Tobe S.S."/>
        </authorList>
    </citation>
    <scope>NUCLEOTIDE SEQUENCE</scope>
    <source>
        <strain evidence="2">Stay&amp;Tobe</strain>
    </source>
</reference>
<comment type="caution">
    <text evidence="2">The sequence shown here is derived from an EMBL/GenBank/DDBJ whole genome shotgun (WGS) entry which is preliminary data.</text>
</comment>
<feature type="compositionally biased region" description="Polar residues" evidence="1">
    <location>
        <begin position="135"/>
        <end position="145"/>
    </location>
</feature>
<gene>
    <name evidence="2" type="ORF">L9F63_022782</name>
</gene>
<dbReference type="EMBL" id="JASPKZ010007725">
    <property type="protein sequence ID" value="KAJ9582870.1"/>
    <property type="molecule type" value="Genomic_DNA"/>
</dbReference>
<evidence type="ECO:0000313" key="2">
    <source>
        <dbReference type="EMBL" id="KAJ9582870.1"/>
    </source>
</evidence>
<sequence length="196" mass="21794">PDTARIISLMCNSTSENSKMNHDACYGCFSRALYNGQDSTFAEITNCVTTYMSGKVYQSCVDEFLIESCTEEVHAMRKTKMDSVETYIYTTACILTKISCRPSLHEPVGNWICGRVYSQNSKTGSNQGRPDKSQMPCQPGQTTRSQNKEKHYGLFVTGQYDLRMVQLPHGTPALACVIGTTPDKPINWGGEKCNTN</sequence>
<keyword evidence="3" id="KW-1185">Reference proteome</keyword>